<dbReference type="FunFam" id="1.10.510.10:FF:000571">
    <property type="entry name" value="Maternal embryonic leucine zipper kinase"/>
    <property type="match status" value="1"/>
</dbReference>
<dbReference type="EC" id="2.7.11.1" evidence="1"/>
<dbReference type="EMBL" id="LZPO01067473">
    <property type="protein sequence ID" value="OBS69670.1"/>
    <property type="molecule type" value="Genomic_DNA"/>
</dbReference>
<dbReference type="STRING" id="56216.A0A1A6GVL4"/>
<feature type="binding site" evidence="11">
    <location>
        <position position="35"/>
    </location>
    <ligand>
        <name>ATP</name>
        <dbReference type="ChEBI" id="CHEBI:30616"/>
    </ligand>
</feature>
<gene>
    <name evidence="14" type="ORF">A6R68_01790</name>
</gene>
<comment type="function">
    <text evidence="7">May play a role in sperm motility, especially in the regulation of flagellar function.</text>
</comment>
<proteinExistence type="inferred from homology"/>
<evidence type="ECO:0000256" key="10">
    <source>
        <dbReference type="ARBA" id="ARBA00048679"/>
    </source>
</evidence>
<evidence type="ECO:0000256" key="1">
    <source>
        <dbReference type="ARBA" id="ARBA00012513"/>
    </source>
</evidence>
<evidence type="ECO:0000256" key="7">
    <source>
        <dbReference type="ARBA" id="ARBA00037391"/>
    </source>
</evidence>
<feature type="domain" description="Protein kinase" evidence="13">
    <location>
        <begin position="6"/>
        <end position="165"/>
    </location>
</feature>
<dbReference type="GO" id="GO:0005524">
    <property type="term" value="F:ATP binding"/>
    <property type="evidence" value="ECO:0007669"/>
    <property type="project" value="UniProtKB-UniRule"/>
</dbReference>
<dbReference type="PROSITE" id="PS50011">
    <property type="entry name" value="PROTEIN_KINASE_DOM"/>
    <property type="match status" value="1"/>
</dbReference>
<accession>A0A1A6GVL4</accession>
<keyword evidence="15" id="KW-1185">Reference proteome</keyword>
<protein>
    <recommendedName>
        <fullName evidence="1">non-specific serine/threonine protein kinase</fullName>
        <ecNumber evidence="1">2.7.11.1</ecNumber>
    </recommendedName>
</protein>
<evidence type="ECO:0000259" key="13">
    <source>
        <dbReference type="PROSITE" id="PS50011"/>
    </source>
</evidence>
<dbReference type="GO" id="GO:0035556">
    <property type="term" value="P:intracellular signal transduction"/>
    <property type="evidence" value="ECO:0007669"/>
    <property type="project" value="TreeGrafter"/>
</dbReference>
<evidence type="ECO:0000256" key="11">
    <source>
        <dbReference type="PROSITE-ProRule" id="PRU10141"/>
    </source>
</evidence>
<dbReference type="PROSITE" id="PS00107">
    <property type="entry name" value="PROTEIN_KINASE_ATP"/>
    <property type="match status" value="1"/>
</dbReference>
<organism evidence="14 15">
    <name type="scientific">Neotoma lepida</name>
    <name type="common">Desert woodrat</name>
    <dbReference type="NCBI Taxonomy" id="56216"/>
    <lineage>
        <taxon>Eukaryota</taxon>
        <taxon>Metazoa</taxon>
        <taxon>Chordata</taxon>
        <taxon>Craniata</taxon>
        <taxon>Vertebrata</taxon>
        <taxon>Euteleostomi</taxon>
        <taxon>Mammalia</taxon>
        <taxon>Eutheria</taxon>
        <taxon>Euarchontoglires</taxon>
        <taxon>Glires</taxon>
        <taxon>Rodentia</taxon>
        <taxon>Myomorpha</taxon>
        <taxon>Muroidea</taxon>
        <taxon>Cricetidae</taxon>
        <taxon>Neotominae</taxon>
        <taxon>Neotoma</taxon>
    </lineage>
</organism>
<dbReference type="AlphaFoldDB" id="A0A1A6GVL4"/>
<evidence type="ECO:0000313" key="14">
    <source>
        <dbReference type="EMBL" id="OBS69670.1"/>
    </source>
</evidence>
<reference evidence="14 15" key="1">
    <citation type="submission" date="2016-06" db="EMBL/GenBank/DDBJ databases">
        <title>The Draft Genome Sequence and Annotation of the Desert Woodrat Neotoma lepida.</title>
        <authorList>
            <person name="Campbell M."/>
            <person name="Oakeson K.F."/>
            <person name="Yandell M."/>
            <person name="Halpert J.R."/>
            <person name="Dearing D."/>
        </authorList>
    </citation>
    <scope>NUCLEOTIDE SEQUENCE [LARGE SCALE GENOMIC DNA]</scope>
    <source>
        <strain evidence="14">417</strain>
        <tissue evidence="14">Liver</tissue>
    </source>
</reference>
<dbReference type="SUPFAM" id="SSF56112">
    <property type="entry name" value="Protein kinase-like (PK-like)"/>
    <property type="match status" value="1"/>
</dbReference>
<dbReference type="PROSITE" id="PS00108">
    <property type="entry name" value="PROTEIN_KINASE_ST"/>
    <property type="match status" value="1"/>
</dbReference>
<keyword evidence="5" id="KW-0418">Kinase</keyword>
<dbReference type="InterPro" id="IPR008271">
    <property type="entry name" value="Ser/Thr_kinase_AS"/>
</dbReference>
<dbReference type="SMART" id="SM00220">
    <property type="entry name" value="S_TKc"/>
    <property type="match status" value="1"/>
</dbReference>
<evidence type="ECO:0000256" key="12">
    <source>
        <dbReference type="RuleBase" id="RU000304"/>
    </source>
</evidence>
<dbReference type="GO" id="GO:0005737">
    <property type="term" value="C:cytoplasm"/>
    <property type="evidence" value="ECO:0007669"/>
    <property type="project" value="TreeGrafter"/>
</dbReference>
<comment type="catalytic activity">
    <reaction evidence="9">
        <text>L-threonyl-[protein] + ATP = O-phospho-L-threonyl-[protein] + ADP + H(+)</text>
        <dbReference type="Rhea" id="RHEA:46608"/>
        <dbReference type="Rhea" id="RHEA-COMP:11060"/>
        <dbReference type="Rhea" id="RHEA-COMP:11605"/>
        <dbReference type="ChEBI" id="CHEBI:15378"/>
        <dbReference type="ChEBI" id="CHEBI:30013"/>
        <dbReference type="ChEBI" id="CHEBI:30616"/>
        <dbReference type="ChEBI" id="CHEBI:61977"/>
        <dbReference type="ChEBI" id="CHEBI:456216"/>
        <dbReference type="EC" id="2.7.11.1"/>
    </reaction>
</comment>
<dbReference type="InterPro" id="IPR000719">
    <property type="entry name" value="Prot_kinase_dom"/>
</dbReference>
<dbReference type="InterPro" id="IPR017441">
    <property type="entry name" value="Protein_kinase_ATP_BS"/>
</dbReference>
<dbReference type="PANTHER" id="PTHR24346">
    <property type="entry name" value="MAP/MICROTUBULE AFFINITY-REGULATING KINASE"/>
    <property type="match status" value="1"/>
</dbReference>
<evidence type="ECO:0000256" key="4">
    <source>
        <dbReference type="ARBA" id="ARBA00022741"/>
    </source>
</evidence>
<keyword evidence="4 11" id="KW-0547">Nucleotide-binding</keyword>
<dbReference type="Pfam" id="PF00069">
    <property type="entry name" value="Pkinase"/>
    <property type="match status" value="1"/>
</dbReference>
<dbReference type="InterPro" id="IPR011009">
    <property type="entry name" value="Kinase-like_dom_sf"/>
</dbReference>
<evidence type="ECO:0000256" key="5">
    <source>
        <dbReference type="ARBA" id="ARBA00022777"/>
    </source>
</evidence>
<evidence type="ECO:0000256" key="2">
    <source>
        <dbReference type="ARBA" id="ARBA00022527"/>
    </source>
</evidence>
<dbReference type="FunFam" id="3.30.200.20:FF:000003">
    <property type="entry name" value="Non-specific serine/threonine protein kinase"/>
    <property type="match status" value="1"/>
</dbReference>
<comment type="similarity">
    <text evidence="8">Belongs to the protein kinase superfamily. CAMK Ser/Thr protein kinase family. Smok subfamily.</text>
</comment>
<keyword evidence="6 11" id="KW-0067">ATP-binding</keyword>
<comment type="caution">
    <text evidence="14">The sequence shown here is derived from an EMBL/GenBank/DDBJ whole genome shotgun (WGS) entry which is preliminary data.</text>
</comment>
<comment type="catalytic activity">
    <reaction evidence="10">
        <text>L-seryl-[protein] + ATP = O-phospho-L-seryl-[protein] + ADP + H(+)</text>
        <dbReference type="Rhea" id="RHEA:17989"/>
        <dbReference type="Rhea" id="RHEA-COMP:9863"/>
        <dbReference type="Rhea" id="RHEA-COMP:11604"/>
        <dbReference type="ChEBI" id="CHEBI:15378"/>
        <dbReference type="ChEBI" id="CHEBI:29999"/>
        <dbReference type="ChEBI" id="CHEBI:30616"/>
        <dbReference type="ChEBI" id="CHEBI:83421"/>
        <dbReference type="ChEBI" id="CHEBI:456216"/>
        <dbReference type="EC" id="2.7.11.1"/>
    </reaction>
</comment>
<feature type="non-terminal residue" evidence="14">
    <location>
        <position position="1"/>
    </location>
</feature>
<dbReference type="Proteomes" id="UP000092124">
    <property type="component" value="Unassembled WGS sequence"/>
</dbReference>
<evidence type="ECO:0000256" key="3">
    <source>
        <dbReference type="ARBA" id="ARBA00022679"/>
    </source>
</evidence>
<evidence type="ECO:0000313" key="15">
    <source>
        <dbReference type="Proteomes" id="UP000092124"/>
    </source>
</evidence>
<dbReference type="Gene3D" id="1.10.510.10">
    <property type="entry name" value="Transferase(Phosphotransferase) domain 1"/>
    <property type="match status" value="1"/>
</dbReference>
<name>A0A1A6GVL4_NEOLE</name>
<feature type="non-terminal residue" evidence="14">
    <location>
        <position position="165"/>
    </location>
</feature>
<dbReference type="OrthoDB" id="9396925at2759"/>
<dbReference type="GO" id="GO:0004674">
    <property type="term" value="F:protein serine/threonine kinase activity"/>
    <property type="evidence" value="ECO:0007669"/>
    <property type="project" value="UniProtKB-KW"/>
</dbReference>
<dbReference type="PANTHER" id="PTHR24346:SF95">
    <property type="entry name" value="SPERM MOTILITY KINASE 3A"/>
    <property type="match status" value="1"/>
</dbReference>
<evidence type="ECO:0000256" key="9">
    <source>
        <dbReference type="ARBA" id="ARBA00047899"/>
    </source>
</evidence>
<evidence type="ECO:0000256" key="6">
    <source>
        <dbReference type="ARBA" id="ARBA00022840"/>
    </source>
</evidence>
<keyword evidence="3" id="KW-0808">Transferase</keyword>
<sequence length="165" mass="18865">SFHSQYVVLKTIGRGSFAKVKLAQHRLTGALVAVKVFQKRKMWCFPILSEADIMRMIKHPNIVSLLQVIESDKRKYLIMELAEGKPLHKYVRKAHPLKEDEARGIFRQILSAMGYCHERGIIHRDLKPDNIVVDRNGKVKIVDFGLGTQVKPGEKLRATPEDTHT</sequence>
<keyword evidence="2 12" id="KW-0723">Serine/threonine-protein kinase</keyword>
<evidence type="ECO:0000256" key="8">
    <source>
        <dbReference type="ARBA" id="ARBA00038181"/>
    </source>
</evidence>